<feature type="signal peptide" evidence="8">
    <location>
        <begin position="1"/>
        <end position="20"/>
    </location>
</feature>
<dbReference type="CDD" id="cd07562">
    <property type="entry name" value="Peptidase_S41_TRI"/>
    <property type="match status" value="1"/>
</dbReference>
<dbReference type="Pfam" id="PF26549">
    <property type="entry name" value="Tricorn_N"/>
    <property type="match status" value="1"/>
</dbReference>
<evidence type="ECO:0000259" key="9">
    <source>
        <dbReference type="PROSITE" id="PS50106"/>
    </source>
</evidence>
<sequence length="1086" mass="117700">MRLYLRALVLAALTSSPAAAQEPIRFARTPDISPDGKTVAFSYLGDIWTVEAIGGVARPVTMHEAHDVNPVFSPDGRLIAFSSNRFGQYDVFVVSAAGGKPRRLTFDSAPDMVTGWTPDGKGVVFSSPRSVAYPINTECFVVPAEGGAERKLNLFEAKEAYFAPTGGAVAFVRGPGTWYRRGYRGSSNDDIWISGPDGSNPTRVTTFDGQDSYPMFAPDARQLFYVTESQSKPGCANVVRQPLAPDFTPAGPAKRITAHDDDTVRRARLSANGDWIVYELGADLWVASARSDLPPRKLAIEVNADDKSNTERTHTYTRDATEYALAPDEQHAVLVVHGQLFLTKVPGGGKATRLTEHEFADSNPAWSPDGKKILFASDRGGTTDLYLLESDDPEHTELVKAHKFKTTKLTATGSEELNPTFSPAGDRVAFVREGKLWLMRPNGSEQRVLVSAQKVLDYDWAPDGKHIAYCRMDGSFAAEVYIQATDGTGAPVNVSRHATWNSDVSWSRTNGKLAFVGQRRGAYGVQVVSLQKPVADGGTRPPADQIDWDDLHLRVERPTTMSAEYGAVSPDGSQVAFRSASSGDDLWVVSSNGQALTRMTSGNQTPSWIRWSKKSYGTVYFLNGSGQLCYLRTGFSFGTPPLDPTRVPFSAKITIKRDEEFNEMFAQCWRALADNFYDPAHHGADWAAVRAKFLPLVAHTATREDLYALVSLMLGELNASHLGISGRMPAPDEWTADLGLIFDDTYTGPGLKVLEVLKRGPADKRGLDIKPGDVVLAIDRVPLTPAANVSKLLNNKIGEGVQVELASDPKDAKTKRRVEIVAASRTRTAQLMYERWVELNAAAVAKASNGKAGYIHIPSMDEAGLDAFVRALYSDHFDKESLVIDVRFNGGGFTHDQVLNYLAGKEHTFFKQRDGGEGMVLRATDRKWTKPMVVVANNRSYSDAEIFPHAFRALGLGKVVGQATGGFVIGTGSTRLIDGSSFRLPRIGVYTRDGVNLENQGVAPDVPVEVTPADWARGTDGQLLKAVEVVSQDVAAWRRAKAGAAGGAIGAVPLAAPAPPPVAPMPHARPATGAPQRAARIPMAVE</sequence>
<comment type="subcellular location">
    <subcellularLocation>
        <location evidence="1 7">Cytoplasm</location>
    </subcellularLocation>
</comment>
<dbReference type="InterPro" id="IPR012393">
    <property type="entry name" value="Tricorn_protease"/>
</dbReference>
<evidence type="ECO:0000256" key="7">
    <source>
        <dbReference type="PIRNR" id="PIRNR036421"/>
    </source>
</evidence>
<dbReference type="SUPFAM" id="SSF82171">
    <property type="entry name" value="DPP6 N-terminal domain-like"/>
    <property type="match status" value="2"/>
</dbReference>
<evidence type="ECO:0000256" key="3">
    <source>
        <dbReference type="ARBA" id="ARBA00022490"/>
    </source>
</evidence>
<dbReference type="InterPro" id="IPR036034">
    <property type="entry name" value="PDZ_sf"/>
</dbReference>
<dbReference type="PIRSF" id="PIRSF036421">
    <property type="entry name" value="Tricorn_protease"/>
    <property type="match status" value="1"/>
</dbReference>
<dbReference type="InterPro" id="IPR029045">
    <property type="entry name" value="ClpP/crotonase-like_dom_sf"/>
</dbReference>
<comment type="function">
    <text evidence="7">Degrades oligopeptides.</text>
</comment>
<evidence type="ECO:0000256" key="2">
    <source>
        <dbReference type="ARBA" id="ARBA00008524"/>
    </source>
</evidence>
<dbReference type="Gene3D" id="3.30.750.44">
    <property type="match status" value="1"/>
</dbReference>
<dbReference type="SMART" id="SM00245">
    <property type="entry name" value="TSPc"/>
    <property type="match status" value="1"/>
</dbReference>
<keyword evidence="3 7" id="KW-0963">Cytoplasm</keyword>
<reference evidence="11" key="1">
    <citation type="journal article" date="2023" name="Mar. Drugs">
        <title>Gemmata algarum, a Novel Planctomycete Isolated from an Algal Mat, Displays Antimicrobial Activity.</title>
        <authorList>
            <person name="Kumar G."/>
            <person name="Kallscheuer N."/>
            <person name="Kashif M."/>
            <person name="Ahamad S."/>
            <person name="Jagadeeshwari U."/>
            <person name="Pannikurungottu S."/>
            <person name="Haufschild T."/>
            <person name="Kabuu M."/>
            <person name="Sasikala C."/>
            <person name="Jogler C."/>
            <person name="Ramana C."/>
        </authorList>
    </citation>
    <scope>NUCLEOTIDE SEQUENCE [LARGE SCALE GENOMIC DNA]</scope>
    <source>
        <strain evidence="11">JC673</strain>
    </source>
</reference>
<dbReference type="SMART" id="SM00228">
    <property type="entry name" value="PDZ"/>
    <property type="match status" value="1"/>
</dbReference>
<protein>
    <recommendedName>
        <fullName evidence="7">Tricorn protease homolog</fullName>
        <ecNumber evidence="7">3.4.21.-</ecNumber>
    </recommendedName>
</protein>
<dbReference type="InterPro" id="IPR011659">
    <property type="entry name" value="WD40"/>
</dbReference>
<feature type="chain" id="PRO_5046984048" description="Tricorn protease homolog" evidence="8">
    <location>
        <begin position="21"/>
        <end position="1086"/>
    </location>
</feature>
<dbReference type="EMBL" id="JAXBLV010000227">
    <property type="protein sequence ID" value="MDY3562978.1"/>
    <property type="molecule type" value="Genomic_DNA"/>
</dbReference>
<dbReference type="InterPro" id="IPR001478">
    <property type="entry name" value="PDZ"/>
</dbReference>
<dbReference type="RefSeq" id="WP_320689246.1">
    <property type="nucleotide sequence ID" value="NZ_JAXBLV010000227.1"/>
</dbReference>
<feature type="domain" description="PDZ" evidence="9">
    <location>
        <begin position="709"/>
        <end position="783"/>
    </location>
</feature>
<dbReference type="InterPro" id="IPR011042">
    <property type="entry name" value="6-blade_b-propeller_TolB-like"/>
</dbReference>
<name>A0ABU5F998_9BACT</name>
<evidence type="ECO:0000256" key="6">
    <source>
        <dbReference type="ARBA" id="ARBA00022825"/>
    </source>
</evidence>
<comment type="similarity">
    <text evidence="2 7">Belongs to the peptidase S41B family.</text>
</comment>
<dbReference type="InterPro" id="IPR029414">
    <property type="entry name" value="Tricorn_PDZ"/>
</dbReference>
<accession>A0ABU5F998</accession>
<dbReference type="PROSITE" id="PS50106">
    <property type="entry name" value="PDZ"/>
    <property type="match status" value="1"/>
</dbReference>
<evidence type="ECO:0000256" key="5">
    <source>
        <dbReference type="ARBA" id="ARBA00022801"/>
    </source>
</evidence>
<dbReference type="Pfam" id="PF14684">
    <property type="entry name" value="Tricorn_C1"/>
    <property type="match status" value="1"/>
</dbReference>
<dbReference type="Gene3D" id="2.120.10.30">
    <property type="entry name" value="TolB, C-terminal domain"/>
    <property type="match status" value="2"/>
</dbReference>
<keyword evidence="4 7" id="KW-0645">Protease</keyword>
<keyword evidence="11" id="KW-1185">Reference proteome</keyword>
<gene>
    <name evidence="10" type="ORF">R5W23_004461</name>
</gene>
<proteinExistence type="inferred from homology"/>
<evidence type="ECO:0000256" key="8">
    <source>
        <dbReference type="SAM" id="SignalP"/>
    </source>
</evidence>
<dbReference type="Gene3D" id="2.30.42.10">
    <property type="match status" value="1"/>
</dbReference>
<comment type="caution">
    <text evidence="10">The sequence shown here is derived from an EMBL/GenBank/DDBJ whole genome shotgun (WGS) entry which is preliminary data.</text>
</comment>
<keyword evidence="6 7" id="KW-0720">Serine protease</keyword>
<dbReference type="Gene3D" id="2.120.10.60">
    <property type="entry name" value="Tricorn protease N-terminal domain"/>
    <property type="match status" value="1"/>
</dbReference>
<evidence type="ECO:0000313" key="10">
    <source>
        <dbReference type="EMBL" id="MDY3562978.1"/>
    </source>
</evidence>
<evidence type="ECO:0000256" key="1">
    <source>
        <dbReference type="ARBA" id="ARBA00004496"/>
    </source>
</evidence>
<dbReference type="Pfam" id="PF03572">
    <property type="entry name" value="Peptidase_S41"/>
    <property type="match status" value="1"/>
</dbReference>
<evidence type="ECO:0000313" key="11">
    <source>
        <dbReference type="Proteomes" id="UP001272242"/>
    </source>
</evidence>
<dbReference type="InterPro" id="IPR028204">
    <property type="entry name" value="Tricorn_C1"/>
</dbReference>
<keyword evidence="5 7" id="KW-0378">Hydrolase</keyword>
<organism evidence="10 11">
    <name type="scientific">Gemmata algarum</name>
    <dbReference type="NCBI Taxonomy" id="2975278"/>
    <lineage>
        <taxon>Bacteria</taxon>
        <taxon>Pseudomonadati</taxon>
        <taxon>Planctomycetota</taxon>
        <taxon>Planctomycetia</taxon>
        <taxon>Gemmatales</taxon>
        <taxon>Gemmataceae</taxon>
        <taxon>Gemmata</taxon>
    </lineage>
</organism>
<dbReference type="SUPFAM" id="SSF50156">
    <property type="entry name" value="PDZ domain-like"/>
    <property type="match status" value="1"/>
</dbReference>
<dbReference type="Pfam" id="PF07676">
    <property type="entry name" value="PD40"/>
    <property type="match status" value="2"/>
</dbReference>
<evidence type="ECO:0000256" key="4">
    <source>
        <dbReference type="ARBA" id="ARBA00022670"/>
    </source>
</evidence>
<dbReference type="PANTHER" id="PTHR43253">
    <property type="entry name" value="TRICORN PROTEASE HOMOLOG 2-RELATED"/>
    <property type="match status" value="1"/>
</dbReference>
<dbReference type="InterPro" id="IPR005151">
    <property type="entry name" value="Tail-specific_protease"/>
</dbReference>
<dbReference type="Proteomes" id="UP001272242">
    <property type="component" value="Unassembled WGS sequence"/>
</dbReference>
<dbReference type="EC" id="3.4.21.-" evidence="7"/>
<dbReference type="SUPFAM" id="SSF52096">
    <property type="entry name" value="ClpP/crotonase"/>
    <property type="match status" value="1"/>
</dbReference>
<dbReference type="Gene3D" id="3.90.226.10">
    <property type="entry name" value="2-enoyl-CoA Hydratase, Chain A, domain 1"/>
    <property type="match status" value="1"/>
</dbReference>
<dbReference type="Pfam" id="PF14685">
    <property type="entry name" value="PDZ_Tricorn"/>
    <property type="match status" value="1"/>
</dbReference>
<dbReference type="PANTHER" id="PTHR43253:SF1">
    <property type="entry name" value="TRICORN PROTEASE HOMOLOG 2-RELATED"/>
    <property type="match status" value="1"/>
</dbReference>
<keyword evidence="8" id="KW-0732">Signal</keyword>